<dbReference type="EMBL" id="DF973863">
    <property type="protein sequence ID" value="GAU41432.1"/>
    <property type="molecule type" value="Genomic_DNA"/>
</dbReference>
<gene>
    <name evidence="1" type="ORF">TSUD_26120</name>
</gene>
<organism evidence="1 2">
    <name type="scientific">Trifolium subterraneum</name>
    <name type="common">Subterranean clover</name>
    <dbReference type="NCBI Taxonomy" id="3900"/>
    <lineage>
        <taxon>Eukaryota</taxon>
        <taxon>Viridiplantae</taxon>
        <taxon>Streptophyta</taxon>
        <taxon>Embryophyta</taxon>
        <taxon>Tracheophyta</taxon>
        <taxon>Spermatophyta</taxon>
        <taxon>Magnoliopsida</taxon>
        <taxon>eudicotyledons</taxon>
        <taxon>Gunneridae</taxon>
        <taxon>Pentapetalae</taxon>
        <taxon>rosids</taxon>
        <taxon>fabids</taxon>
        <taxon>Fabales</taxon>
        <taxon>Fabaceae</taxon>
        <taxon>Papilionoideae</taxon>
        <taxon>50 kb inversion clade</taxon>
        <taxon>NPAAA clade</taxon>
        <taxon>Hologalegina</taxon>
        <taxon>IRL clade</taxon>
        <taxon>Trifolieae</taxon>
        <taxon>Trifolium</taxon>
    </lineage>
</organism>
<proteinExistence type="predicted"/>
<accession>A0A2Z6NYR8</accession>
<dbReference type="AlphaFoldDB" id="A0A2Z6NYR8"/>
<name>A0A2Z6NYR8_TRISU</name>
<dbReference type="Proteomes" id="UP000242715">
    <property type="component" value="Unassembled WGS sequence"/>
</dbReference>
<reference evidence="2" key="1">
    <citation type="journal article" date="2017" name="Front. Plant Sci.">
        <title>Climate Clever Clovers: New Paradigm to Reduce the Environmental Footprint of Ruminants by Breeding Low Methanogenic Forages Utilizing Haplotype Variation.</title>
        <authorList>
            <person name="Kaur P."/>
            <person name="Appels R."/>
            <person name="Bayer P.E."/>
            <person name="Keeble-Gagnere G."/>
            <person name="Wang J."/>
            <person name="Hirakawa H."/>
            <person name="Shirasawa K."/>
            <person name="Vercoe P."/>
            <person name="Stefanova K."/>
            <person name="Durmic Z."/>
            <person name="Nichols P."/>
            <person name="Revell C."/>
            <person name="Isobe S.N."/>
            <person name="Edwards D."/>
            <person name="Erskine W."/>
        </authorList>
    </citation>
    <scope>NUCLEOTIDE SEQUENCE [LARGE SCALE GENOMIC DNA]</scope>
    <source>
        <strain evidence="2">cv. Daliak</strain>
    </source>
</reference>
<evidence type="ECO:0000313" key="1">
    <source>
        <dbReference type="EMBL" id="GAU41432.1"/>
    </source>
</evidence>
<evidence type="ECO:0000313" key="2">
    <source>
        <dbReference type="Proteomes" id="UP000242715"/>
    </source>
</evidence>
<keyword evidence="2" id="KW-1185">Reference proteome</keyword>
<protein>
    <submittedName>
        <fullName evidence="1">Uncharacterized protein</fullName>
    </submittedName>
</protein>
<sequence length="81" mass="8793">MPFLNTDLQTKSDEELASLKATLVSYDIVPLFHILSISLQLARGHAGDMSSTLYQHGINLRSAEDGKSCFAAVVRHSNASC</sequence>